<dbReference type="Proteomes" id="UP001151532">
    <property type="component" value="Chromosome 16"/>
</dbReference>
<dbReference type="InterPro" id="IPR004182">
    <property type="entry name" value="GRAM"/>
</dbReference>
<feature type="region of interest" description="Disordered" evidence="2">
    <location>
        <begin position="1"/>
        <end position="79"/>
    </location>
</feature>
<dbReference type="EMBL" id="JAPFFK010000007">
    <property type="protein sequence ID" value="KAJ6756825.1"/>
    <property type="molecule type" value="Genomic_DNA"/>
</dbReference>
<dbReference type="Gene3D" id="2.30.29.30">
    <property type="entry name" value="Pleckstrin-homology domain (PH domain)/Phosphotyrosine-binding domain (PTB)"/>
    <property type="match status" value="1"/>
</dbReference>
<feature type="domain" description="GRAM" evidence="3">
    <location>
        <begin position="135"/>
        <end position="213"/>
    </location>
</feature>
<dbReference type="Pfam" id="PF02893">
    <property type="entry name" value="GRAM"/>
    <property type="match status" value="1"/>
</dbReference>
<name>A0A9Q1A3D6_SALPP</name>
<evidence type="ECO:0000313" key="4">
    <source>
        <dbReference type="EMBL" id="KAJ6756825.1"/>
    </source>
</evidence>
<dbReference type="OrthoDB" id="732558at2759"/>
<keyword evidence="5" id="KW-1185">Reference proteome</keyword>
<evidence type="ECO:0000256" key="1">
    <source>
        <dbReference type="ARBA" id="ARBA00009414"/>
    </source>
</evidence>
<dbReference type="InterPro" id="IPR037848">
    <property type="entry name" value="GEM-like"/>
</dbReference>
<sequence length="269" mass="29910">MTSTPQETEIQQVPRPPPPPSPKADQEAEFHEPTSSATVTEESQPTDHPPASDEETKKWGTHVMGPPSAPNKNQTGQPRNLLSPVIHKFQEWGKNAETVARNIWHNLKTGPSVPQAAWGKVNLTAKAITEGGFESLFKHIFETDSNEKLKKTFACYLSTSTGPVAGTLYLSTARVAFCSDRPLCHTAPSGEEAWSYYKVMIPLEKISTVNSEIMAENPSRKYIQTVTTDEHDFWFMGFVNFEKALQNLSESVSSFKEAGVQFNQLLRSQ</sequence>
<feature type="compositionally biased region" description="Polar residues" evidence="2">
    <location>
        <begin position="33"/>
        <end position="43"/>
    </location>
</feature>
<comment type="caution">
    <text evidence="4">The sequence shown here is derived from an EMBL/GenBank/DDBJ whole genome shotgun (WGS) entry which is preliminary data.</text>
</comment>
<feature type="compositionally biased region" description="Polar residues" evidence="2">
    <location>
        <begin position="1"/>
        <end position="11"/>
    </location>
</feature>
<proteinExistence type="inferred from homology"/>
<evidence type="ECO:0000256" key="2">
    <source>
        <dbReference type="SAM" id="MobiDB-lite"/>
    </source>
</evidence>
<reference evidence="4" key="1">
    <citation type="submission" date="2022-11" db="EMBL/GenBank/DDBJ databases">
        <authorList>
            <person name="Hyden B.L."/>
            <person name="Feng K."/>
            <person name="Yates T."/>
            <person name="Jawdy S."/>
            <person name="Smart L.B."/>
            <person name="Muchero W."/>
        </authorList>
    </citation>
    <scope>NUCLEOTIDE SEQUENCE</scope>
    <source>
        <tissue evidence="4">Shoot tip</tissue>
    </source>
</reference>
<accession>A0A9Q1A3D6</accession>
<comment type="similarity">
    <text evidence="1">Belongs to the GEM family.</text>
</comment>
<gene>
    <name evidence="4" type="ORF">OIU79_029083</name>
</gene>
<dbReference type="CDD" id="cd13222">
    <property type="entry name" value="PH-GRAM_GEM"/>
    <property type="match status" value="1"/>
</dbReference>
<dbReference type="PANTHER" id="PTHR31969">
    <property type="entry name" value="GEM-LIKE PROTEIN 2"/>
    <property type="match status" value="1"/>
</dbReference>
<evidence type="ECO:0000313" key="5">
    <source>
        <dbReference type="Proteomes" id="UP001151532"/>
    </source>
</evidence>
<organism evidence="4 5">
    <name type="scientific">Salix purpurea</name>
    <name type="common">Purple osier willow</name>
    <dbReference type="NCBI Taxonomy" id="77065"/>
    <lineage>
        <taxon>Eukaryota</taxon>
        <taxon>Viridiplantae</taxon>
        <taxon>Streptophyta</taxon>
        <taxon>Embryophyta</taxon>
        <taxon>Tracheophyta</taxon>
        <taxon>Spermatophyta</taxon>
        <taxon>Magnoliopsida</taxon>
        <taxon>eudicotyledons</taxon>
        <taxon>Gunneridae</taxon>
        <taxon>Pentapetalae</taxon>
        <taxon>rosids</taxon>
        <taxon>fabids</taxon>
        <taxon>Malpighiales</taxon>
        <taxon>Salicaceae</taxon>
        <taxon>Saliceae</taxon>
        <taxon>Salix</taxon>
    </lineage>
</organism>
<protein>
    <submittedName>
        <fullName evidence="4">GEM-LIKE PROTEIN 5</fullName>
    </submittedName>
</protein>
<reference evidence="4" key="2">
    <citation type="journal article" date="2023" name="Int. J. Mol. Sci.">
        <title>De Novo Assembly and Annotation of 11 Diverse Shrub Willow (Salix) Genomes Reveals Novel Gene Organization in Sex-Linked Regions.</title>
        <authorList>
            <person name="Hyden B."/>
            <person name="Feng K."/>
            <person name="Yates T.B."/>
            <person name="Jawdy S."/>
            <person name="Cereghino C."/>
            <person name="Smart L.B."/>
            <person name="Muchero W."/>
        </authorList>
    </citation>
    <scope>NUCLEOTIDE SEQUENCE</scope>
    <source>
        <tissue evidence="4">Shoot tip</tissue>
    </source>
</reference>
<dbReference type="AlphaFoldDB" id="A0A9Q1A3D6"/>
<feature type="compositionally biased region" description="Polar residues" evidence="2">
    <location>
        <begin position="70"/>
        <end position="79"/>
    </location>
</feature>
<dbReference type="SMART" id="SM00568">
    <property type="entry name" value="GRAM"/>
    <property type="match status" value="1"/>
</dbReference>
<evidence type="ECO:0000259" key="3">
    <source>
        <dbReference type="SMART" id="SM00568"/>
    </source>
</evidence>
<dbReference type="InterPro" id="IPR011993">
    <property type="entry name" value="PH-like_dom_sf"/>
</dbReference>